<dbReference type="FunFam" id="3.30.300.30:FF:000005">
    <property type="entry name" value="Acyl-coenzyme A synthetase ACSM5, mitochondrial"/>
    <property type="match status" value="1"/>
</dbReference>
<dbReference type="InterPro" id="IPR042099">
    <property type="entry name" value="ANL_N_sf"/>
</dbReference>
<dbReference type="GO" id="GO:0004321">
    <property type="term" value="F:fatty-acyl-CoA synthase activity"/>
    <property type="evidence" value="ECO:0007669"/>
    <property type="project" value="TreeGrafter"/>
</dbReference>
<evidence type="ECO:0000259" key="5">
    <source>
        <dbReference type="Pfam" id="PF00501"/>
    </source>
</evidence>
<dbReference type="PANTHER" id="PTHR43605:SF10">
    <property type="entry name" value="ACYL-COA SYNTHETASE MEDIUM CHAIN FAMILY MEMBER 3"/>
    <property type="match status" value="1"/>
</dbReference>
<keyword evidence="2" id="KW-0436">Ligase</keyword>
<organism evidence="7 8">
    <name type="scientific">Crystallibacter crystallopoietes</name>
    <dbReference type="NCBI Taxonomy" id="37928"/>
    <lineage>
        <taxon>Bacteria</taxon>
        <taxon>Bacillati</taxon>
        <taxon>Actinomycetota</taxon>
        <taxon>Actinomycetes</taxon>
        <taxon>Micrococcales</taxon>
        <taxon>Micrococcaceae</taxon>
        <taxon>Crystallibacter</taxon>
    </lineage>
</organism>
<accession>A0A1H1DMM3</accession>
<protein>
    <submittedName>
        <fullName evidence="7">Acetyl-CoA synthetase</fullName>
    </submittedName>
</protein>
<keyword evidence="3" id="KW-0547">Nucleotide-binding</keyword>
<dbReference type="GO" id="GO:0006633">
    <property type="term" value="P:fatty acid biosynthetic process"/>
    <property type="evidence" value="ECO:0007669"/>
    <property type="project" value="TreeGrafter"/>
</dbReference>
<keyword evidence="4" id="KW-0067">ATP-binding</keyword>
<dbReference type="OrthoDB" id="9803968at2"/>
<dbReference type="GO" id="GO:0016405">
    <property type="term" value="F:CoA-ligase activity"/>
    <property type="evidence" value="ECO:0007669"/>
    <property type="project" value="UniProtKB-ARBA"/>
</dbReference>
<evidence type="ECO:0000256" key="1">
    <source>
        <dbReference type="ARBA" id="ARBA00006432"/>
    </source>
</evidence>
<dbReference type="InterPro" id="IPR051087">
    <property type="entry name" value="Mitochondrial_ACSM"/>
</dbReference>
<keyword evidence="8" id="KW-1185">Reference proteome</keyword>
<dbReference type="Gene3D" id="3.40.50.12780">
    <property type="entry name" value="N-terminal domain of ligase-like"/>
    <property type="match status" value="1"/>
</dbReference>
<comment type="similarity">
    <text evidence="1">Belongs to the ATP-dependent AMP-binding enzyme family.</text>
</comment>
<dbReference type="GO" id="GO:0005524">
    <property type="term" value="F:ATP binding"/>
    <property type="evidence" value="ECO:0007669"/>
    <property type="project" value="UniProtKB-KW"/>
</dbReference>
<dbReference type="RefSeq" id="WP_074700736.1">
    <property type="nucleotide sequence ID" value="NZ_CP018863.1"/>
</dbReference>
<evidence type="ECO:0000259" key="6">
    <source>
        <dbReference type="Pfam" id="PF13193"/>
    </source>
</evidence>
<feature type="domain" description="AMP-dependent synthetase/ligase" evidence="5">
    <location>
        <begin position="25"/>
        <end position="380"/>
    </location>
</feature>
<dbReference type="AlphaFoldDB" id="A0A1H1DMM3"/>
<dbReference type="PANTHER" id="PTHR43605">
    <property type="entry name" value="ACYL-COENZYME A SYNTHETASE"/>
    <property type="match status" value="1"/>
</dbReference>
<dbReference type="GO" id="GO:0006637">
    <property type="term" value="P:acyl-CoA metabolic process"/>
    <property type="evidence" value="ECO:0007669"/>
    <property type="project" value="TreeGrafter"/>
</dbReference>
<evidence type="ECO:0000256" key="3">
    <source>
        <dbReference type="ARBA" id="ARBA00022741"/>
    </source>
</evidence>
<dbReference type="InterPro" id="IPR025110">
    <property type="entry name" value="AMP-bd_C"/>
</dbReference>
<evidence type="ECO:0000313" key="7">
    <source>
        <dbReference type="EMBL" id="SDQ77448.1"/>
    </source>
</evidence>
<dbReference type="Pfam" id="PF13193">
    <property type="entry name" value="AMP-binding_C"/>
    <property type="match status" value="1"/>
</dbReference>
<evidence type="ECO:0000256" key="4">
    <source>
        <dbReference type="ARBA" id="ARBA00022840"/>
    </source>
</evidence>
<evidence type="ECO:0000313" key="8">
    <source>
        <dbReference type="Proteomes" id="UP000181917"/>
    </source>
</evidence>
<dbReference type="Gene3D" id="3.30.300.30">
    <property type="match status" value="1"/>
</dbReference>
<dbReference type="Proteomes" id="UP000181917">
    <property type="component" value="Unassembled WGS sequence"/>
</dbReference>
<dbReference type="InterPro" id="IPR045851">
    <property type="entry name" value="AMP-bd_C_sf"/>
</dbReference>
<feature type="domain" description="AMP-binding enzyme C-terminal" evidence="6">
    <location>
        <begin position="446"/>
        <end position="524"/>
    </location>
</feature>
<proteinExistence type="inferred from homology"/>
<dbReference type="KEGG" id="acry:AC20117_04875"/>
<dbReference type="SUPFAM" id="SSF56801">
    <property type="entry name" value="Acetyl-CoA synthetase-like"/>
    <property type="match status" value="1"/>
</dbReference>
<evidence type="ECO:0000256" key="2">
    <source>
        <dbReference type="ARBA" id="ARBA00022598"/>
    </source>
</evidence>
<sequence length="537" mass="58290">MPEPTAVPQLTEPVNPAELLCDRHPAADTAFTVIEPDLSSTDLSYGWLKERSEQAAAAFADLGVKPGDRVATLMGKSGDLVAVLVGLWRLGAVHVPLFTAFATPAIEVRLARSGAAVVVADTAQLQKLDGLRDRLGLQVIVAGADAETANNDDGAAHLSALLDAQSTGFPAVERSLDDPLVEIFTSGTTGEPKGVPVPVKALEAFHAYLHYGLDIREDDVFWNVADPGWAYGLYYGLLAPLYAGRRNLLLRSGFDPELCWQILRDFKVTNFAAAPTIFRSMRAARPEGIDGLAVRRASSAGEPLDADTIAWSAKYLGAAVRDHYGQTEMGMCIINCWEESAAREVRPGSMGFAMPGYTSTVLEMDSDEAAAPGVKGRVALDVPASPLFWFNGYTNDPAKTAGRFSADGRWYYTGDTGQLDEDGYTYFSSRDDDVIIMAGYRIGPFEVESVLATHPLVQESAVIGVPDELRGERLEAYVVLRDPSRASEELKAELQQLVKQQYAAHAYPRTVHFVEELPKTPSGKLQRFVLRAQHAKE</sequence>
<dbReference type="InterPro" id="IPR000873">
    <property type="entry name" value="AMP-dep_synth/lig_dom"/>
</dbReference>
<dbReference type="GO" id="GO:0015645">
    <property type="term" value="F:fatty acid ligase activity"/>
    <property type="evidence" value="ECO:0007669"/>
    <property type="project" value="TreeGrafter"/>
</dbReference>
<dbReference type="EMBL" id="FNKH01000002">
    <property type="protein sequence ID" value="SDQ77448.1"/>
    <property type="molecule type" value="Genomic_DNA"/>
</dbReference>
<reference evidence="7 8" key="1">
    <citation type="submission" date="2016-10" db="EMBL/GenBank/DDBJ databases">
        <authorList>
            <person name="de Groot N.N."/>
        </authorList>
    </citation>
    <scope>NUCLEOTIDE SEQUENCE [LARGE SCALE GENOMIC DNA]</scope>
    <source>
        <strain evidence="7 8">DSM 20117</strain>
    </source>
</reference>
<dbReference type="STRING" id="37928.SAMN04489742_2510"/>
<gene>
    <name evidence="7" type="ORF">SAMN04489742_2510</name>
</gene>
<dbReference type="Pfam" id="PF00501">
    <property type="entry name" value="AMP-binding"/>
    <property type="match status" value="1"/>
</dbReference>
<name>A0A1H1DMM3_9MICC</name>